<dbReference type="KEGG" id="nak:EH165_06995"/>
<dbReference type="PANTHER" id="PTHR22642:SF2">
    <property type="entry name" value="PROTEIN LONG AFTER FAR-RED 3"/>
    <property type="match status" value="1"/>
</dbReference>
<feature type="domain" description="Amidohydrolase 3" evidence="1">
    <location>
        <begin position="65"/>
        <end position="550"/>
    </location>
</feature>
<keyword evidence="2" id="KW-0378">Hydrolase</keyword>
<evidence type="ECO:0000259" key="1">
    <source>
        <dbReference type="Pfam" id="PF07969"/>
    </source>
</evidence>
<protein>
    <submittedName>
        <fullName evidence="2">Amidohydrolase</fullName>
    </submittedName>
</protein>
<dbReference type="InterPro" id="IPR032466">
    <property type="entry name" value="Metal_Hydrolase"/>
</dbReference>
<sequence>MGVAQHTDSFHRCVCSTRRVTTTLLRGGRIHTAYDPAATAIAITDGVISWIGAEHGIEQAGHIDRTVDLGGLFVAPAFIDSHVHSADAGLALTGLDLSAAQSLPQCLDHIRGYAKAHPAAVIWGHGWDESGWPEKRWPTLAEIDAVVGDRVAYFARVDVHSALVSSRVHRQLDPSAVGFSGDGPLTQISNLAARDLARAAMPVEQCGDAQRAFLDHCARHGIVEVHECGFPDPRSLSELRGLLSMANVPVAVRGYLAAAVTDPQEARELLLQSGAHALAGDLSVDGAIGSTTASLCAPYLDAASRGNRYLGDDAITEHLVACALAGIQPGFHAIGDDAVDAVAAGLRRAAERLGPNGSVALAAVTPRIEHAEMVGPEAIATFAATGTVASVQPLFDALWGGEAGMYSQRLGGERAGRMNPFAALASAGVTLALGSDAPVTPADPWAAVQAAVHHRTPGFGLSSRGAFTAHTRGAHRAAGRVERGVGTISVGAPADIAIWQAGELVRPVSAEKLSRWSTDPKSRVPLLPDLMPGNDLPSCVATISAGKVTFDGSGLLESGAAESQLL</sequence>
<evidence type="ECO:0000313" key="2">
    <source>
        <dbReference type="EMBL" id="AZI57924.1"/>
    </source>
</evidence>
<dbReference type="OrthoDB" id="3238066at2"/>
<reference evidence="2 3" key="1">
    <citation type="submission" date="2018-11" db="EMBL/GenBank/DDBJ databases">
        <authorList>
            <person name="Da X."/>
        </authorList>
    </citation>
    <scope>NUCLEOTIDE SEQUENCE [LARGE SCALE GENOMIC DNA]</scope>
    <source>
        <strain evidence="2 3">S14-144</strain>
    </source>
</reference>
<name>A0A3G8ZTX2_9ACTN</name>
<dbReference type="EMBL" id="CP034170">
    <property type="protein sequence ID" value="AZI57924.1"/>
    <property type="molecule type" value="Genomic_DNA"/>
</dbReference>
<dbReference type="Gene3D" id="3.20.20.140">
    <property type="entry name" value="Metal-dependent hydrolases"/>
    <property type="match status" value="1"/>
</dbReference>
<dbReference type="SUPFAM" id="SSF51556">
    <property type="entry name" value="Metallo-dependent hydrolases"/>
    <property type="match status" value="1"/>
</dbReference>
<dbReference type="SUPFAM" id="SSF51338">
    <property type="entry name" value="Composite domain of metallo-dependent hydrolases"/>
    <property type="match status" value="1"/>
</dbReference>
<keyword evidence="3" id="KW-1185">Reference proteome</keyword>
<dbReference type="PANTHER" id="PTHR22642">
    <property type="entry name" value="IMIDAZOLONEPROPIONASE"/>
    <property type="match status" value="1"/>
</dbReference>
<dbReference type="Proteomes" id="UP000268084">
    <property type="component" value="Chromosome"/>
</dbReference>
<dbReference type="GO" id="GO:0016810">
    <property type="term" value="F:hydrolase activity, acting on carbon-nitrogen (but not peptide) bonds"/>
    <property type="evidence" value="ECO:0007669"/>
    <property type="project" value="InterPro"/>
</dbReference>
<accession>A0A3G8ZTX2</accession>
<dbReference type="Gene3D" id="3.10.310.70">
    <property type="match status" value="1"/>
</dbReference>
<dbReference type="Gene3D" id="2.30.40.10">
    <property type="entry name" value="Urease, subunit C, domain 1"/>
    <property type="match status" value="1"/>
</dbReference>
<dbReference type="InterPro" id="IPR011059">
    <property type="entry name" value="Metal-dep_hydrolase_composite"/>
</dbReference>
<reference evidence="2 3" key="2">
    <citation type="submission" date="2018-12" db="EMBL/GenBank/DDBJ databases">
        <title>Nakamurella antarcticus sp. nov., isolated from Antarctica South Shetland Islands soil.</title>
        <authorList>
            <person name="Peng F."/>
        </authorList>
    </citation>
    <scope>NUCLEOTIDE SEQUENCE [LARGE SCALE GENOMIC DNA]</scope>
    <source>
        <strain evidence="2 3">S14-144</strain>
    </source>
</reference>
<evidence type="ECO:0000313" key="3">
    <source>
        <dbReference type="Proteomes" id="UP000268084"/>
    </source>
</evidence>
<organism evidence="2 3">
    <name type="scientific">Nakamurella antarctica</name>
    <dbReference type="NCBI Taxonomy" id="1902245"/>
    <lineage>
        <taxon>Bacteria</taxon>
        <taxon>Bacillati</taxon>
        <taxon>Actinomycetota</taxon>
        <taxon>Actinomycetes</taxon>
        <taxon>Nakamurellales</taxon>
        <taxon>Nakamurellaceae</taxon>
        <taxon>Nakamurella</taxon>
    </lineage>
</organism>
<gene>
    <name evidence="2" type="ORF">EH165_06995</name>
</gene>
<proteinExistence type="predicted"/>
<dbReference type="AlphaFoldDB" id="A0A3G8ZTX2"/>
<dbReference type="Pfam" id="PF07969">
    <property type="entry name" value="Amidohydro_3"/>
    <property type="match status" value="1"/>
</dbReference>
<dbReference type="InterPro" id="IPR013108">
    <property type="entry name" value="Amidohydro_3"/>
</dbReference>